<dbReference type="CDD" id="cd17502">
    <property type="entry name" value="MFS_Azr1_MDR_like"/>
    <property type="match status" value="1"/>
</dbReference>
<dbReference type="PROSITE" id="PS50850">
    <property type="entry name" value="MFS"/>
    <property type="match status" value="1"/>
</dbReference>
<evidence type="ECO:0000256" key="2">
    <source>
        <dbReference type="ARBA" id="ARBA00008335"/>
    </source>
</evidence>
<reference evidence="10" key="2">
    <citation type="submission" date="2023-02" db="EMBL/GenBank/DDBJ databases">
        <authorList>
            <consortium name="DOE Joint Genome Institute"/>
            <person name="Mondo S.J."/>
            <person name="Chang Y."/>
            <person name="Wang Y."/>
            <person name="Ahrendt S."/>
            <person name="Andreopoulos W."/>
            <person name="Barry K."/>
            <person name="Beard J."/>
            <person name="Benny G.L."/>
            <person name="Blankenship S."/>
            <person name="Bonito G."/>
            <person name="Cuomo C."/>
            <person name="Desiro A."/>
            <person name="Gervers K.A."/>
            <person name="Hundley H."/>
            <person name="Kuo A."/>
            <person name="LaButti K."/>
            <person name="Lang B.F."/>
            <person name="Lipzen A."/>
            <person name="O'Donnell K."/>
            <person name="Pangilinan J."/>
            <person name="Reynolds N."/>
            <person name="Sandor L."/>
            <person name="Smith M.W."/>
            <person name="Tsang A."/>
            <person name="Grigoriev I.V."/>
            <person name="Stajich J.E."/>
            <person name="Spatafora J.W."/>
        </authorList>
    </citation>
    <scope>NUCLEOTIDE SEQUENCE</scope>
    <source>
        <strain evidence="10">RSA 2281</strain>
    </source>
</reference>
<evidence type="ECO:0000259" key="9">
    <source>
        <dbReference type="PROSITE" id="PS50850"/>
    </source>
</evidence>
<dbReference type="FunFam" id="1.20.1720.10:FF:000013">
    <property type="entry name" value="Related to multidrug resistance proteins"/>
    <property type="match status" value="1"/>
</dbReference>
<evidence type="ECO:0000256" key="1">
    <source>
        <dbReference type="ARBA" id="ARBA00004127"/>
    </source>
</evidence>
<comment type="caution">
    <text evidence="10">The sequence shown here is derived from an EMBL/GenBank/DDBJ whole genome shotgun (WGS) entry which is preliminary data.</text>
</comment>
<dbReference type="SUPFAM" id="SSF103473">
    <property type="entry name" value="MFS general substrate transporter"/>
    <property type="match status" value="1"/>
</dbReference>
<feature type="transmembrane region" description="Helical" evidence="8">
    <location>
        <begin position="252"/>
        <end position="271"/>
    </location>
</feature>
<keyword evidence="3" id="KW-0813">Transport</keyword>
<feature type="transmembrane region" description="Helical" evidence="8">
    <location>
        <begin position="185"/>
        <end position="209"/>
    </location>
</feature>
<feature type="transmembrane region" description="Helical" evidence="8">
    <location>
        <begin position="450"/>
        <end position="480"/>
    </location>
</feature>
<organism evidence="10 11">
    <name type="scientific">Phascolomyces articulosus</name>
    <dbReference type="NCBI Taxonomy" id="60185"/>
    <lineage>
        <taxon>Eukaryota</taxon>
        <taxon>Fungi</taxon>
        <taxon>Fungi incertae sedis</taxon>
        <taxon>Mucoromycota</taxon>
        <taxon>Mucoromycotina</taxon>
        <taxon>Mucoromycetes</taxon>
        <taxon>Mucorales</taxon>
        <taxon>Lichtheimiaceae</taxon>
        <taxon>Phascolomyces</taxon>
    </lineage>
</organism>
<feature type="transmembrane region" description="Helical" evidence="8">
    <location>
        <begin position="426"/>
        <end position="444"/>
    </location>
</feature>
<dbReference type="GO" id="GO:0005886">
    <property type="term" value="C:plasma membrane"/>
    <property type="evidence" value="ECO:0007669"/>
    <property type="project" value="TreeGrafter"/>
</dbReference>
<feature type="transmembrane region" description="Helical" evidence="8">
    <location>
        <begin position="563"/>
        <end position="582"/>
    </location>
</feature>
<evidence type="ECO:0000256" key="7">
    <source>
        <dbReference type="SAM" id="MobiDB-lite"/>
    </source>
</evidence>
<feature type="region of interest" description="Disordered" evidence="7">
    <location>
        <begin position="1"/>
        <end position="78"/>
    </location>
</feature>
<dbReference type="Gene3D" id="1.20.1250.20">
    <property type="entry name" value="MFS general substrate transporter like domains"/>
    <property type="match status" value="1"/>
</dbReference>
<accession>A0AAD5PCI1</accession>
<dbReference type="GO" id="GO:0000329">
    <property type="term" value="C:fungal-type vacuole membrane"/>
    <property type="evidence" value="ECO:0007669"/>
    <property type="project" value="TreeGrafter"/>
</dbReference>
<dbReference type="Pfam" id="PF07690">
    <property type="entry name" value="MFS_1"/>
    <property type="match status" value="1"/>
</dbReference>
<keyword evidence="4 8" id="KW-0812">Transmembrane</keyword>
<keyword evidence="5 8" id="KW-1133">Transmembrane helix</keyword>
<proteinExistence type="inferred from homology"/>
<evidence type="ECO:0000313" key="11">
    <source>
        <dbReference type="Proteomes" id="UP001209540"/>
    </source>
</evidence>
<comment type="similarity">
    <text evidence="2">Belongs to the major facilitator superfamily.</text>
</comment>
<dbReference type="EMBL" id="JAIXMP010000017">
    <property type="protein sequence ID" value="KAI9259471.1"/>
    <property type="molecule type" value="Genomic_DNA"/>
</dbReference>
<dbReference type="PANTHER" id="PTHR23501">
    <property type="entry name" value="MAJOR FACILITATOR SUPERFAMILY"/>
    <property type="match status" value="1"/>
</dbReference>
<feature type="compositionally biased region" description="Polar residues" evidence="7">
    <location>
        <begin position="11"/>
        <end position="20"/>
    </location>
</feature>
<name>A0AAD5PCI1_9FUNG</name>
<reference evidence="10" key="1">
    <citation type="journal article" date="2022" name="IScience">
        <title>Evolution of zygomycete secretomes and the origins of terrestrial fungal ecologies.</title>
        <authorList>
            <person name="Chang Y."/>
            <person name="Wang Y."/>
            <person name="Mondo S."/>
            <person name="Ahrendt S."/>
            <person name="Andreopoulos W."/>
            <person name="Barry K."/>
            <person name="Beard J."/>
            <person name="Benny G.L."/>
            <person name="Blankenship S."/>
            <person name="Bonito G."/>
            <person name="Cuomo C."/>
            <person name="Desiro A."/>
            <person name="Gervers K.A."/>
            <person name="Hundley H."/>
            <person name="Kuo A."/>
            <person name="LaButti K."/>
            <person name="Lang B.F."/>
            <person name="Lipzen A."/>
            <person name="O'Donnell K."/>
            <person name="Pangilinan J."/>
            <person name="Reynolds N."/>
            <person name="Sandor L."/>
            <person name="Smith M.E."/>
            <person name="Tsang A."/>
            <person name="Grigoriev I.V."/>
            <person name="Stajich J.E."/>
            <person name="Spatafora J.W."/>
        </authorList>
    </citation>
    <scope>NUCLEOTIDE SEQUENCE</scope>
    <source>
        <strain evidence="10">RSA 2281</strain>
    </source>
</reference>
<keyword evidence="6 8" id="KW-0472">Membrane</keyword>
<dbReference type="InterPro" id="IPR011701">
    <property type="entry name" value="MFS"/>
</dbReference>
<feature type="transmembrane region" description="Helical" evidence="8">
    <location>
        <begin position="321"/>
        <end position="344"/>
    </location>
</feature>
<protein>
    <submittedName>
        <fullName evidence="10">Major facilitator superfamily domain-containing protein</fullName>
    </submittedName>
</protein>
<dbReference type="InterPro" id="IPR036259">
    <property type="entry name" value="MFS_trans_sf"/>
</dbReference>
<feature type="transmembrane region" description="Helical" evidence="8">
    <location>
        <begin position="130"/>
        <end position="148"/>
    </location>
</feature>
<feature type="transmembrane region" description="Helical" evidence="8">
    <location>
        <begin position="365"/>
        <end position="384"/>
    </location>
</feature>
<dbReference type="InterPro" id="IPR020846">
    <property type="entry name" value="MFS_dom"/>
</dbReference>
<feature type="transmembrane region" description="Helical" evidence="8">
    <location>
        <begin position="396"/>
        <end position="417"/>
    </location>
</feature>
<comment type="subcellular location">
    <subcellularLocation>
        <location evidence="1">Endomembrane system</location>
        <topology evidence="1">Multi-pass membrane protein</topology>
    </subcellularLocation>
</comment>
<evidence type="ECO:0000256" key="8">
    <source>
        <dbReference type="SAM" id="Phobius"/>
    </source>
</evidence>
<evidence type="ECO:0000313" key="10">
    <source>
        <dbReference type="EMBL" id="KAI9259471.1"/>
    </source>
</evidence>
<dbReference type="AlphaFoldDB" id="A0AAD5PCI1"/>
<evidence type="ECO:0000256" key="6">
    <source>
        <dbReference type="ARBA" id="ARBA00023136"/>
    </source>
</evidence>
<feature type="transmembrane region" description="Helical" evidence="8">
    <location>
        <begin position="160"/>
        <end position="179"/>
    </location>
</feature>
<feature type="transmembrane region" description="Helical" evidence="8">
    <location>
        <begin position="221"/>
        <end position="240"/>
    </location>
</feature>
<feature type="transmembrane region" description="Helical" evidence="8">
    <location>
        <begin position="92"/>
        <end position="118"/>
    </location>
</feature>
<feature type="compositionally biased region" description="Polar residues" evidence="7">
    <location>
        <begin position="43"/>
        <end position="52"/>
    </location>
</feature>
<keyword evidence="11" id="KW-1185">Reference proteome</keyword>
<feature type="transmembrane region" description="Helical" evidence="8">
    <location>
        <begin position="291"/>
        <end position="309"/>
    </location>
</feature>
<evidence type="ECO:0000256" key="5">
    <source>
        <dbReference type="ARBA" id="ARBA00022989"/>
    </source>
</evidence>
<feature type="domain" description="Major facilitator superfamily (MFS) profile" evidence="9">
    <location>
        <begin position="95"/>
        <end position="587"/>
    </location>
</feature>
<evidence type="ECO:0000256" key="4">
    <source>
        <dbReference type="ARBA" id="ARBA00022692"/>
    </source>
</evidence>
<gene>
    <name evidence="10" type="ORF">BDA99DRAFT_513342</name>
</gene>
<evidence type="ECO:0000256" key="3">
    <source>
        <dbReference type="ARBA" id="ARBA00022448"/>
    </source>
</evidence>
<dbReference type="PANTHER" id="PTHR23501:SF191">
    <property type="entry name" value="VACUOLAR BASIC AMINO ACID TRANSPORTER 4"/>
    <property type="match status" value="1"/>
</dbReference>
<dbReference type="GO" id="GO:0015174">
    <property type="term" value="F:basic amino acid transmembrane transporter activity"/>
    <property type="evidence" value="ECO:0007669"/>
    <property type="project" value="TreeGrafter"/>
</dbReference>
<sequence>MVAGKHEETTPLLNNDNNHLSPHDYKTTTLGESSDENDDRITILTSNPPSVASSKCSRRRRNSTSSSSSSEDESVVPEEDDIVAKRLNGASLVTVLASLYVAVSLASLDASIVATVYAQIGTEFKRSNEIIWVATSYMLSFTALQPLYGRISDVFGRKSALLFATILFFIGSLLCGAAPNMWTLVAARAVAGLGGGGINTLTTVITSDLVPLRQRGKYQGYGNMAYGLGSVIGGPLGGFITDSVGWRYCFYINLPILLVTIYTASCLLTNYNLKERKDDSTTFERLKQIDYLGAVSIVSAVIAFLLATSMGGNLRPWSDPFVIGCLVVSIVLAVVFCVVEAKVARNPLMPWHIISAQTPLASSSVNFWTLMCTTATIYITPLYIQGLLGESPTTSGLYFLPKIASVSLGSVLSGVYMSRTGEYRKITIVFSFLLLISMMGYTTWTRETSIYVIMPCLLGDGFSMGVIITTTLISMLSCVGTAEMATITSMSYLFRSAGGVIGISATTAIFQAVVKTSLAEKITGPDAELYIEIARQSMNEVRELLPSDILETVLDIYEVGIRYAYLSTIVMAFLAFISTFFIQHYELQTKVRK</sequence>
<dbReference type="Gene3D" id="1.20.1720.10">
    <property type="entry name" value="Multidrug resistance protein D"/>
    <property type="match status" value="1"/>
</dbReference>
<feature type="transmembrane region" description="Helical" evidence="8">
    <location>
        <begin position="492"/>
        <end position="514"/>
    </location>
</feature>
<dbReference type="Proteomes" id="UP001209540">
    <property type="component" value="Unassembled WGS sequence"/>
</dbReference>
<dbReference type="GO" id="GO:0012505">
    <property type="term" value="C:endomembrane system"/>
    <property type="evidence" value="ECO:0007669"/>
    <property type="project" value="UniProtKB-SubCell"/>
</dbReference>